<organism evidence="2 3">
    <name type="scientific">Synechococcus phage S-CAM4</name>
    <dbReference type="NCBI Taxonomy" id="1883367"/>
    <lineage>
        <taxon>Viruses</taxon>
        <taxon>Duplodnaviria</taxon>
        <taxon>Heunggongvirae</taxon>
        <taxon>Uroviricota</taxon>
        <taxon>Caudoviricetes</taxon>
        <taxon>Pantevenvirales</taxon>
        <taxon>Kyanoviridae</taxon>
        <taxon>Potamoivirus</taxon>
        <taxon>Potamoivirus cam4</taxon>
    </lineage>
</organism>
<proteinExistence type="predicted"/>
<protein>
    <recommendedName>
        <fullName evidence="1">DUF7441 domain-containing protein</fullName>
    </recommendedName>
</protein>
<sequence>MTPTTTNNTWFTSTSDKPYDRHYYTINNKRFDDYEHLRAYWFQIPITNQTVIVHDYSPIPNTTTNTKLQSPKGFN</sequence>
<evidence type="ECO:0000313" key="2">
    <source>
        <dbReference type="EMBL" id="AOV59291.1"/>
    </source>
</evidence>
<name>A0A1D8KKV7_9CAUD</name>
<reference evidence="2 3" key="1">
    <citation type="journal article" date="2016" name="Virology">
        <title>The genomic content and context of auxiliary metabolic genes in marine cyanomyoviruses.</title>
        <authorList>
            <person name="Crummett L.T."/>
            <person name="Puxty R.J."/>
            <person name="Weihe C."/>
            <person name="Marston M.F."/>
            <person name="Martiny J.B."/>
        </authorList>
    </citation>
    <scope>NUCLEOTIDE SEQUENCE [LARGE SCALE GENOMIC DNA]</scope>
    <source>
        <strain evidence="2">0309CC44</strain>
    </source>
</reference>
<accession>A0A1D8KKV7</accession>
<gene>
    <name evidence="2" type="ORF">C440309_068</name>
</gene>
<dbReference type="Proteomes" id="UP000241987">
    <property type="component" value="Segment"/>
</dbReference>
<evidence type="ECO:0000313" key="3">
    <source>
        <dbReference type="Proteomes" id="UP000241987"/>
    </source>
</evidence>
<dbReference type="EMBL" id="KU686200">
    <property type="protein sequence ID" value="AOV59291.1"/>
    <property type="molecule type" value="Genomic_DNA"/>
</dbReference>
<evidence type="ECO:0000259" key="1">
    <source>
        <dbReference type="Pfam" id="PF24225"/>
    </source>
</evidence>
<dbReference type="InterPro" id="IPR055864">
    <property type="entry name" value="DUF7441"/>
</dbReference>
<feature type="domain" description="DUF7441" evidence="1">
    <location>
        <begin position="4"/>
        <end position="74"/>
    </location>
</feature>
<dbReference type="Pfam" id="PF24225">
    <property type="entry name" value="DUF7441"/>
    <property type="match status" value="1"/>
</dbReference>